<dbReference type="InterPro" id="IPR024370">
    <property type="entry name" value="PBP_domain"/>
</dbReference>
<dbReference type="InterPro" id="IPR050962">
    <property type="entry name" value="Phosphate-bind_PstS"/>
</dbReference>
<feature type="domain" description="PBP" evidence="9">
    <location>
        <begin position="19"/>
        <end position="305"/>
    </location>
</feature>
<dbReference type="SUPFAM" id="SSF53850">
    <property type="entry name" value="Periplasmic binding protein-like II"/>
    <property type="match status" value="1"/>
</dbReference>
<evidence type="ECO:0000256" key="7">
    <source>
        <dbReference type="PIRNR" id="PIRNR002756"/>
    </source>
</evidence>
<evidence type="ECO:0000313" key="11">
    <source>
        <dbReference type="Proteomes" id="UP001375743"/>
    </source>
</evidence>
<dbReference type="Gene3D" id="3.40.190.10">
    <property type="entry name" value="Periplasmic binding protein-like II"/>
    <property type="match status" value="2"/>
</dbReference>
<dbReference type="NCBIfam" id="TIGR00975">
    <property type="entry name" value="3a0107s03"/>
    <property type="match status" value="1"/>
</dbReference>
<comment type="similarity">
    <text evidence="2 7">Belongs to the PstS family.</text>
</comment>
<reference evidence="10 11" key="1">
    <citation type="submission" date="2024-01" db="EMBL/GenBank/DDBJ databases">
        <title>Multi-omics insights into the function and evolution of sodium benzoate biodegradation pathways in Benzoatithermus flavus gen. nov., sp. nov. from hot spring.</title>
        <authorList>
            <person name="Hu C.-J."/>
            <person name="Li W.-J."/>
        </authorList>
    </citation>
    <scope>NUCLEOTIDE SEQUENCE [LARGE SCALE GENOMIC DNA]</scope>
    <source>
        <strain evidence="10 11">SYSU G07066</strain>
    </source>
</reference>
<sequence length="349" mass="36821">MKRFAGALATAVMVGIGAHAATAADISGAGATFPYPVYAKWAEAYKKETGIGLNYQSIGSGGGIKQITAGTVTFGASDMPMKAADLEKNGLIQWPQIMGGVVPALNVPGLAPGQIVLDGRTLADIYLGNVTAWNDPAIQKLNPDVKLPDTAIAPVYRSDGSGTNFLFTNYLAKVSPDFQSKVGSNTSVQWPVGIGAKGNEGVANMVKQTEGAIGYVEYAYVKQNRMTYAKLVNQAGKPVEPSAESFQAAAANADWAAAPGMGEILTNEPGEKSWPITGASFILMHKEPKDPAAAKQALDFFAWAFARGDKMAQDLDYVPMPDQVVSQIQESWRASIKGTGGEPLWTASR</sequence>
<evidence type="ECO:0000256" key="8">
    <source>
        <dbReference type="SAM" id="SignalP"/>
    </source>
</evidence>
<protein>
    <recommendedName>
        <fullName evidence="4 7">Phosphate-binding protein PstS</fullName>
    </recommendedName>
</protein>
<dbReference type="PIRSF" id="PIRSF002756">
    <property type="entry name" value="PstS"/>
    <property type="match status" value="1"/>
</dbReference>
<comment type="function">
    <text evidence="1 7">Part of the ABC transporter complex PstSACB involved in phosphate import.</text>
</comment>
<dbReference type="InterPro" id="IPR005673">
    <property type="entry name" value="ABC_phos-bd_PstS"/>
</dbReference>
<evidence type="ECO:0000256" key="5">
    <source>
        <dbReference type="ARBA" id="ARBA00022448"/>
    </source>
</evidence>
<evidence type="ECO:0000256" key="4">
    <source>
        <dbReference type="ARBA" id="ARBA00021889"/>
    </source>
</evidence>
<dbReference type="Proteomes" id="UP001375743">
    <property type="component" value="Unassembled WGS sequence"/>
</dbReference>
<dbReference type="NCBIfam" id="NF008171">
    <property type="entry name" value="PRK10918.1"/>
    <property type="match status" value="1"/>
</dbReference>
<organism evidence="10 11">
    <name type="scientific">Benzoatithermus flavus</name>
    <dbReference type="NCBI Taxonomy" id="3108223"/>
    <lineage>
        <taxon>Bacteria</taxon>
        <taxon>Pseudomonadati</taxon>
        <taxon>Pseudomonadota</taxon>
        <taxon>Alphaproteobacteria</taxon>
        <taxon>Geminicoccales</taxon>
        <taxon>Geminicoccaceae</taxon>
        <taxon>Benzoatithermus</taxon>
    </lineage>
</organism>
<keyword evidence="11" id="KW-1185">Reference proteome</keyword>
<keyword evidence="8" id="KW-0732">Signal</keyword>
<dbReference type="EMBL" id="JBBLZC010000001">
    <property type="protein sequence ID" value="MEK0081863.1"/>
    <property type="molecule type" value="Genomic_DNA"/>
</dbReference>
<evidence type="ECO:0000256" key="2">
    <source>
        <dbReference type="ARBA" id="ARBA00008725"/>
    </source>
</evidence>
<proteinExistence type="inferred from homology"/>
<evidence type="ECO:0000256" key="1">
    <source>
        <dbReference type="ARBA" id="ARBA00002841"/>
    </source>
</evidence>
<gene>
    <name evidence="10" type="primary">pstS</name>
    <name evidence="10" type="ORF">U1T56_01765</name>
</gene>
<comment type="subunit">
    <text evidence="3 7">The complex is composed of two ATP-binding proteins (PstB), two transmembrane proteins (PstC and PstA) and a solute-binding protein (PstS).</text>
</comment>
<evidence type="ECO:0000313" key="10">
    <source>
        <dbReference type="EMBL" id="MEK0081863.1"/>
    </source>
</evidence>
<comment type="caution">
    <text evidence="10">The sequence shown here is derived from an EMBL/GenBank/DDBJ whole genome shotgun (WGS) entry which is preliminary data.</text>
</comment>
<evidence type="ECO:0000256" key="3">
    <source>
        <dbReference type="ARBA" id="ARBA00011529"/>
    </source>
</evidence>
<dbReference type="PANTHER" id="PTHR42996:SF1">
    <property type="entry name" value="PHOSPHATE-BINDING PROTEIN PSTS"/>
    <property type="match status" value="1"/>
</dbReference>
<accession>A0ABU8XKZ6</accession>
<evidence type="ECO:0000256" key="6">
    <source>
        <dbReference type="ARBA" id="ARBA00022592"/>
    </source>
</evidence>
<dbReference type="Pfam" id="PF12849">
    <property type="entry name" value="PBP_like_2"/>
    <property type="match status" value="1"/>
</dbReference>
<name>A0ABU8XKZ6_9PROT</name>
<evidence type="ECO:0000259" key="9">
    <source>
        <dbReference type="Pfam" id="PF12849"/>
    </source>
</evidence>
<dbReference type="PANTHER" id="PTHR42996">
    <property type="entry name" value="PHOSPHATE-BINDING PROTEIN PSTS"/>
    <property type="match status" value="1"/>
</dbReference>
<dbReference type="RefSeq" id="WP_418157705.1">
    <property type="nucleotide sequence ID" value="NZ_JBBLZC010000001.1"/>
</dbReference>
<dbReference type="CDD" id="cd13565">
    <property type="entry name" value="PBP2_PstS"/>
    <property type="match status" value="1"/>
</dbReference>
<feature type="signal peptide" evidence="8">
    <location>
        <begin position="1"/>
        <end position="20"/>
    </location>
</feature>
<feature type="chain" id="PRO_5045609675" description="Phosphate-binding protein PstS" evidence="8">
    <location>
        <begin position="21"/>
        <end position="349"/>
    </location>
</feature>
<keyword evidence="5 7" id="KW-0813">Transport</keyword>
<keyword evidence="6 7" id="KW-0592">Phosphate transport</keyword>